<reference evidence="7 8" key="1">
    <citation type="submission" date="2020-08" db="EMBL/GenBank/DDBJ databases">
        <title>Cohnella phylogeny.</title>
        <authorList>
            <person name="Dunlap C."/>
        </authorList>
    </citation>
    <scope>NUCLEOTIDE SEQUENCE [LARGE SCALE GENOMIC DNA]</scope>
    <source>
        <strain evidence="7 8">DSM 25241</strain>
    </source>
</reference>
<comment type="subcellular location">
    <subcellularLocation>
        <location evidence="1">Cell envelope</location>
    </subcellularLocation>
</comment>
<dbReference type="Proteomes" id="UP000535838">
    <property type="component" value="Unassembled WGS sequence"/>
</dbReference>
<dbReference type="InterPro" id="IPR025997">
    <property type="entry name" value="SBP_2_dom"/>
</dbReference>
<evidence type="ECO:0000259" key="6">
    <source>
        <dbReference type="Pfam" id="PF13407"/>
    </source>
</evidence>
<evidence type="ECO:0000313" key="7">
    <source>
        <dbReference type="EMBL" id="MBB6635644.1"/>
    </source>
</evidence>
<keyword evidence="3 5" id="KW-0732">Signal</keyword>
<dbReference type="Pfam" id="PF13407">
    <property type="entry name" value="Peripla_BP_4"/>
    <property type="match status" value="1"/>
</dbReference>
<feature type="signal peptide" evidence="5">
    <location>
        <begin position="1"/>
        <end position="22"/>
    </location>
</feature>
<sequence>MKTKKIKGLAFLLIVSLFVFLAACGNSNGNEGSGASPSGSAAADSGDKLKLGVVVIDLTNSFYVRMKQAGDVAAKDYGVEAVWQSADSSLEKQISIVENFIQQGVDAILIDPIDANGIVPAITKAKEAGIPVITMGNKVEGDWNYNTLYPDYENMGAVARAIGTKLGGEGQVALLTGTAGNYVSDTREKGFTDVMKAEFPNIEIVGVQPTNFDSAEAQRVTETWLNNYPDLNAIAFINDPLGLSAISAAEAKGKKLYYGGYDGDAEMSTFLNDGSMLIDVLTGAERVGYWNVAAGARIAKGAKFPTDLFMPTHFVSSDAVGQELKGNGFDYEYMTPEAAAEFSKNYTEEMGPDQPDGRISGQE</sequence>
<organism evidence="7 8">
    <name type="scientific">Cohnella thailandensis</name>
    <dbReference type="NCBI Taxonomy" id="557557"/>
    <lineage>
        <taxon>Bacteria</taxon>
        <taxon>Bacillati</taxon>
        <taxon>Bacillota</taxon>
        <taxon>Bacilli</taxon>
        <taxon>Bacillales</taxon>
        <taxon>Paenibacillaceae</taxon>
        <taxon>Cohnella</taxon>
    </lineage>
</organism>
<dbReference type="RefSeq" id="WP_185120885.1">
    <property type="nucleotide sequence ID" value="NZ_JACJVQ010000014.1"/>
</dbReference>
<gene>
    <name evidence="7" type="ORF">H7B67_16105</name>
</gene>
<name>A0A841SUR2_9BACL</name>
<dbReference type="InterPro" id="IPR028082">
    <property type="entry name" value="Peripla_BP_I"/>
</dbReference>
<comment type="similarity">
    <text evidence="2">Belongs to the bacterial solute-binding protein 2 family.</text>
</comment>
<dbReference type="EMBL" id="JACJVQ010000014">
    <property type="protein sequence ID" value="MBB6635644.1"/>
    <property type="molecule type" value="Genomic_DNA"/>
</dbReference>
<dbReference type="PANTHER" id="PTHR46847:SF1">
    <property type="entry name" value="D-ALLOSE-BINDING PERIPLASMIC PROTEIN-RELATED"/>
    <property type="match status" value="1"/>
</dbReference>
<feature type="domain" description="Periplasmic binding protein" evidence="6">
    <location>
        <begin position="52"/>
        <end position="302"/>
    </location>
</feature>
<evidence type="ECO:0000256" key="5">
    <source>
        <dbReference type="SAM" id="SignalP"/>
    </source>
</evidence>
<dbReference type="GO" id="GO:0030246">
    <property type="term" value="F:carbohydrate binding"/>
    <property type="evidence" value="ECO:0007669"/>
    <property type="project" value="UniProtKB-ARBA"/>
</dbReference>
<dbReference type="GO" id="GO:0030313">
    <property type="term" value="C:cell envelope"/>
    <property type="evidence" value="ECO:0007669"/>
    <property type="project" value="UniProtKB-SubCell"/>
</dbReference>
<feature type="chain" id="PRO_5039488046" evidence="5">
    <location>
        <begin position="23"/>
        <end position="363"/>
    </location>
</feature>
<dbReference type="SUPFAM" id="SSF53822">
    <property type="entry name" value="Periplasmic binding protein-like I"/>
    <property type="match status" value="1"/>
</dbReference>
<protein>
    <submittedName>
        <fullName evidence="7">Sugar ABC transporter substrate-binding protein</fullName>
    </submittedName>
</protein>
<dbReference type="Gene3D" id="3.40.50.2300">
    <property type="match status" value="2"/>
</dbReference>
<evidence type="ECO:0000256" key="2">
    <source>
        <dbReference type="ARBA" id="ARBA00007639"/>
    </source>
</evidence>
<accession>A0A841SUR2</accession>
<evidence type="ECO:0000256" key="4">
    <source>
        <dbReference type="SAM" id="MobiDB-lite"/>
    </source>
</evidence>
<dbReference type="PANTHER" id="PTHR46847">
    <property type="entry name" value="D-ALLOSE-BINDING PERIPLASMIC PROTEIN-RELATED"/>
    <property type="match status" value="1"/>
</dbReference>
<evidence type="ECO:0000313" key="8">
    <source>
        <dbReference type="Proteomes" id="UP000535838"/>
    </source>
</evidence>
<comment type="caution">
    <text evidence="7">The sequence shown here is derived from an EMBL/GenBank/DDBJ whole genome shotgun (WGS) entry which is preliminary data.</text>
</comment>
<feature type="region of interest" description="Disordered" evidence="4">
    <location>
        <begin position="344"/>
        <end position="363"/>
    </location>
</feature>
<keyword evidence="8" id="KW-1185">Reference proteome</keyword>
<dbReference type="PROSITE" id="PS51257">
    <property type="entry name" value="PROKAR_LIPOPROTEIN"/>
    <property type="match status" value="1"/>
</dbReference>
<dbReference type="AlphaFoldDB" id="A0A841SUR2"/>
<proteinExistence type="inferred from homology"/>
<dbReference type="CDD" id="cd01536">
    <property type="entry name" value="PBP1_ABC_sugar_binding-like"/>
    <property type="match status" value="1"/>
</dbReference>
<evidence type="ECO:0000256" key="3">
    <source>
        <dbReference type="ARBA" id="ARBA00022729"/>
    </source>
</evidence>
<evidence type="ECO:0000256" key="1">
    <source>
        <dbReference type="ARBA" id="ARBA00004196"/>
    </source>
</evidence>